<evidence type="ECO:0000313" key="2">
    <source>
        <dbReference type="EMBL" id="CAE8666301.1"/>
    </source>
</evidence>
<evidence type="ECO:0000313" key="3">
    <source>
        <dbReference type="Proteomes" id="UP000626109"/>
    </source>
</evidence>
<name>A0A813J8H8_POLGL</name>
<comment type="caution">
    <text evidence="2">The sequence shown here is derived from an EMBL/GenBank/DDBJ whole genome shotgun (WGS) entry which is preliminary data.</text>
</comment>
<dbReference type="AlphaFoldDB" id="A0A813J8H8"/>
<evidence type="ECO:0000256" key="1">
    <source>
        <dbReference type="SAM" id="MobiDB-lite"/>
    </source>
</evidence>
<proteinExistence type="predicted"/>
<dbReference type="EMBL" id="CAJNNW010020462">
    <property type="protein sequence ID" value="CAE8666301.1"/>
    <property type="molecule type" value="Genomic_DNA"/>
</dbReference>
<dbReference type="Proteomes" id="UP000626109">
    <property type="component" value="Unassembled WGS sequence"/>
</dbReference>
<accession>A0A813J8H8</accession>
<organism evidence="2 3">
    <name type="scientific">Polarella glacialis</name>
    <name type="common">Dinoflagellate</name>
    <dbReference type="NCBI Taxonomy" id="89957"/>
    <lineage>
        <taxon>Eukaryota</taxon>
        <taxon>Sar</taxon>
        <taxon>Alveolata</taxon>
        <taxon>Dinophyceae</taxon>
        <taxon>Suessiales</taxon>
        <taxon>Suessiaceae</taxon>
        <taxon>Polarella</taxon>
    </lineage>
</organism>
<sequence length="375" mass="40457">MPRLLVTDGLLQQPSAEHPEEVLEDVKDSQRTELPMSSPAGSGCLTGESTTCSGPSRALQRRQDTREDSNPSSQSPDGLLQELARAVEACEGLEGEVRLTVREAMRMASLGRALEVRAYKLRPDRLLRAMVLVAAGASKLEEACRPVRGDSLAATEPLRRSGEEMLSSMHSLAEYLDAQLARLQELLRTESQIFQSAPLLSTLCGALGDLQTGGSILPGGRVVPAVSARDGASASSRAHNQRFLAELSELVMQKLPDFLEDDFAAMGWSYPTAFLGESELRRILMRASELQVGVHPESLLSAVPAAETTKFSSRPSAGEAMFQILGFVNKKMPVLTLTLPDLGCRYCKQLSEPTAVHALGPTGVGKPKAVSRRNH</sequence>
<feature type="compositionally biased region" description="Basic and acidic residues" evidence="1">
    <location>
        <begin position="17"/>
        <end position="31"/>
    </location>
</feature>
<gene>
    <name evidence="2" type="ORF">PGLA2088_LOCUS16208</name>
</gene>
<protein>
    <submittedName>
        <fullName evidence="2">Uncharacterized protein</fullName>
    </submittedName>
</protein>
<feature type="region of interest" description="Disordered" evidence="1">
    <location>
        <begin position="1"/>
        <end position="79"/>
    </location>
</feature>
<reference evidence="2" key="1">
    <citation type="submission" date="2021-02" db="EMBL/GenBank/DDBJ databases">
        <authorList>
            <person name="Dougan E. K."/>
            <person name="Rhodes N."/>
            <person name="Thang M."/>
            <person name="Chan C."/>
        </authorList>
    </citation>
    <scope>NUCLEOTIDE SEQUENCE</scope>
</reference>